<evidence type="ECO:0000256" key="2">
    <source>
        <dbReference type="SAM" id="SignalP"/>
    </source>
</evidence>
<reference evidence="3 4" key="1">
    <citation type="journal article" date="2019" name="J. Hered.">
        <title>An Improved Genome Assembly for Drosophila navojoa, the Basal Species in the mojavensis Cluster.</title>
        <authorList>
            <person name="Vanderlinde T."/>
            <person name="Dupim E.G."/>
            <person name="Nazario-Yepiz N.O."/>
            <person name="Carvalho A.B."/>
        </authorList>
    </citation>
    <scope>NUCLEOTIDE SEQUENCE [LARGE SCALE GENOMIC DNA]</scope>
    <source>
        <strain evidence="3">Navoj_Jal97</strain>
        <tissue evidence="3">Whole organism</tissue>
    </source>
</reference>
<protein>
    <recommendedName>
        <fullName evidence="5">KASH domain-containing protein</fullName>
    </recommendedName>
</protein>
<evidence type="ECO:0000313" key="3">
    <source>
        <dbReference type="EMBL" id="TDG46475.1"/>
    </source>
</evidence>
<feature type="compositionally biased region" description="Low complexity" evidence="1">
    <location>
        <begin position="70"/>
        <end position="82"/>
    </location>
</feature>
<sequence>MSDVGVSIDACHLPLPLLLLLLLAACQTGHEMLRCPVENCSVFVCDTHTCTEQLLHVLTKSATHVPLLPQPQQQQQQQQQQPQPAPATRGTRRQQTLRTGNLTGHQR</sequence>
<name>A0A484BF95_DRONA</name>
<dbReference type="AlphaFoldDB" id="A0A484BF95"/>
<proteinExistence type="predicted"/>
<feature type="signal peptide" evidence="2">
    <location>
        <begin position="1"/>
        <end position="29"/>
    </location>
</feature>
<evidence type="ECO:0000256" key="1">
    <source>
        <dbReference type="SAM" id="MobiDB-lite"/>
    </source>
</evidence>
<feature type="region of interest" description="Disordered" evidence="1">
    <location>
        <begin position="66"/>
        <end position="107"/>
    </location>
</feature>
<dbReference type="EMBL" id="LSRL02000058">
    <property type="protein sequence ID" value="TDG46475.1"/>
    <property type="molecule type" value="Genomic_DNA"/>
</dbReference>
<keyword evidence="2" id="KW-0732">Signal</keyword>
<dbReference type="Proteomes" id="UP000295192">
    <property type="component" value="Unassembled WGS sequence"/>
</dbReference>
<organism evidence="3 4">
    <name type="scientific">Drosophila navojoa</name>
    <name type="common">Fruit fly</name>
    <dbReference type="NCBI Taxonomy" id="7232"/>
    <lineage>
        <taxon>Eukaryota</taxon>
        <taxon>Metazoa</taxon>
        <taxon>Ecdysozoa</taxon>
        <taxon>Arthropoda</taxon>
        <taxon>Hexapoda</taxon>
        <taxon>Insecta</taxon>
        <taxon>Pterygota</taxon>
        <taxon>Neoptera</taxon>
        <taxon>Endopterygota</taxon>
        <taxon>Diptera</taxon>
        <taxon>Brachycera</taxon>
        <taxon>Muscomorpha</taxon>
        <taxon>Ephydroidea</taxon>
        <taxon>Drosophilidae</taxon>
        <taxon>Drosophila</taxon>
    </lineage>
</organism>
<feature type="chain" id="PRO_5019815577" description="KASH domain-containing protein" evidence="2">
    <location>
        <begin position="30"/>
        <end position="107"/>
    </location>
</feature>
<evidence type="ECO:0008006" key="5">
    <source>
        <dbReference type="Google" id="ProtNLM"/>
    </source>
</evidence>
<accession>A0A484BF95</accession>
<comment type="caution">
    <text evidence="3">The sequence shown here is derived from an EMBL/GenBank/DDBJ whole genome shotgun (WGS) entry which is preliminary data.</text>
</comment>
<evidence type="ECO:0000313" key="4">
    <source>
        <dbReference type="Proteomes" id="UP000295192"/>
    </source>
</evidence>
<gene>
    <name evidence="3" type="ORF">AWZ03_007131</name>
</gene>
<feature type="compositionally biased region" description="Low complexity" evidence="1">
    <location>
        <begin position="93"/>
        <end position="107"/>
    </location>
</feature>
<keyword evidence="4" id="KW-1185">Reference proteome</keyword>